<evidence type="ECO:0000256" key="4">
    <source>
        <dbReference type="ARBA" id="ARBA00022989"/>
    </source>
</evidence>
<feature type="transmembrane region" description="Helical" evidence="6">
    <location>
        <begin position="28"/>
        <end position="48"/>
    </location>
</feature>
<dbReference type="PROSITE" id="PS01309">
    <property type="entry name" value="UPF0057"/>
    <property type="match status" value="1"/>
</dbReference>
<comment type="similarity">
    <text evidence="2">Belongs to the UPF0057 (PMP3) family.</text>
</comment>
<comment type="caution">
    <text evidence="7">The sequence shown here is derived from an EMBL/GenBank/DDBJ whole genome shotgun (WGS) entry which is preliminary data.</text>
</comment>
<proteinExistence type="inferred from homology"/>
<dbReference type="Proteomes" id="UP000265431">
    <property type="component" value="Unassembled WGS sequence"/>
</dbReference>
<keyword evidence="8" id="KW-1185">Reference proteome</keyword>
<dbReference type="RefSeq" id="WP_119380422.1">
    <property type="nucleotide sequence ID" value="NZ_QWGB01000009.1"/>
</dbReference>
<keyword evidence="5 6" id="KW-0472">Membrane</keyword>
<reference evidence="7 8" key="1">
    <citation type="submission" date="2018-08" db="EMBL/GenBank/DDBJ databases">
        <title>Henriciella mobilis sp. nov., isolated from seawater.</title>
        <authorList>
            <person name="Cheng H."/>
            <person name="Wu Y.-H."/>
            <person name="Xu X.-W."/>
            <person name="Guo L.-L."/>
        </authorList>
    </citation>
    <scope>NUCLEOTIDE SEQUENCE [LARGE SCALE GENOMIC DNA]</scope>
    <source>
        <strain evidence="7 8">CCUG66934</strain>
    </source>
</reference>
<dbReference type="InterPro" id="IPR000612">
    <property type="entry name" value="PMP3"/>
</dbReference>
<evidence type="ECO:0000313" key="8">
    <source>
        <dbReference type="Proteomes" id="UP000265431"/>
    </source>
</evidence>
<organism evidence="7 8">
    <name type="scientific">Henriciella barbarensis</name>
    <dbReference type="NCBI Taxonomy" id="86342"/>
    <lineage>
        <taxon>Bacteria</taxon>
        <taxon>Pseudomonadati</taxon>
        <taxon>Pseudomonadota</taxon>
        <taxon>Alphaproteobacteria</taxon>
        <taxon>Hyphomonadales</taxon>
        <taxon>Hyphomonadaceae</taxon>
        <taxon>Henriciella</taxon>
    </lineage>
</organism>
<dbReference type="GO" id="GO:0016020">
    <property type="term" value="C:membrane"/>
    <property type="evidence" value="ECO:0007669"/>
    <property type="project" value="UniProtKB-SubCell"/>
</dbReference>
<dbReference type="PANTHER" id="PTHR21659:SF42">
    <property type="entry name" value="UPF0057 MEMBRANE PROTEIN ZK632.10-RELATED"/>
    <property type="match status" value="1"/>
</dbReference>
<evidence type="ECO:0000256" key="6">
    <source>
        <dbReference type="SAM" id="Phobius"/>
    </source>
</evidence>
<keyword evidence="3 6" id="KW-0812">Transmembrane</keyword>
<dbReference type="PANTHER" id="PTHR21659">
    <property type="entry name" value="HYDROPHOBIC PROTEIN RCI2 LOW TEMPERATURE AND SALT RESPONSIVE PROTEIN LTI6 -RELATED"/>
    <property type="match status" value="1"/>
</dbReference>
<evidence type="ECO:0000256" key="1">
    <source>
        <dbReference type="ARBA" id="ARBA00004370"/>
    </source>
</evidence>
<dbReference type="AlphaFoldDB" id="A0A399QR06"/>
<evidence type="ECO:0000256" key="2">
    <source>
        <dbReference type="ARBA" id="ARBA00009530"/>
    </source>
</evidence>
<keyword evidence="4 6" id="KW-1133">Transmembrane helix</keyword>
<evidence type="ECO:0000313" key="7">
    <source>
        <dbReference type="EMBL" id="RIJ21270.1"/>
    </source>
</evidence>
<dbReference type="OrthoDB" id="9810121at2"/>
<evidence type="ECO:0000256" key="5">
    <source>
        <dbReference type="ARBA" id="ARBA00023136"/>
    </source>
</evidence>
<sequence length="57" mass="6216">MSLVQILLSIFLPPIAVFLKAGVGLQLIINIVLCFFFWLPAVIHALWISAKGGPEPV</sequence>
<comment type="subcellular location">
    <subcellularLocation>
        <location evidence="1">Membrane</location>
    </subcellularLocation>
</comment>
<evidence type="ECO:0000256" key="3">
    <source>
        <dbReference type="ARBA" id="ARBA00022692"/>
    </source>
</evidence>
<gene>
    <name evidence="7" type="ORF">D1224_13190</name>
</gene>
<dbReference type="Pfam" id="PF01679">
    <property type="entry name" value="Pmp3"/>
    <property type="match status" value="1"/>
</dbReference>
<protein>
    <submittedName>
        <fullName evidence="7">YqaE/Pmp3 family membrane protein</fullName>
    </submittedName>
</protein>
<dbReference type="EMBL" id="QWGB01000009">
    <property type="protein sequence ID" value="RIJ21270.1"/>
    <property type="molecule type" value="Genomic_DNA"/>
</dbReference>
<name>A0A399QR06_9PROT</name>
<accession>A0A399QR06</accession>